<dbReference type="EMBL" id="JHEG04000001">
    <property type="protein sequence ID" value="KAF3889539.1"/>
    <property type="molecule type" value="Genomic_DNA"/>
</dbReference>
<protein>
    <submittedName>
        <fullName evidence="2">Uncharacterized protein</fullName>
    </submittedName>
</protein>
<evidence type="ECO:0000313" key="2">
    <source>
        <dbReference type="EMBL" id="KAF3889539.1"/>
    </source>
</evidence>
<evidence type="ECO:0000313" key="3">
    <source>
        <dbReference type="Proteomes" id="UP000029738"/>
    </source>
</evidence>
<organism evidence="2 3">
    <name type="scientific">Tolypothrix bouteillei VB521301</name>
    <dbReference type="NCBI Taxonomy" id="1479485"/>
    <lineage>
        <taxon>Bacteria</taxon>
        <taxon>Bacillati</taxon>
        <taxon>Cyanobacteriota</taxon>
        <taxon>Cyanophyceae</taxon>
        <taxon>Nostocales</taxon>
        <taxon>Tolypothrichaceae</taxon>
        <taxon>Tolypothrix</taxon>
    </lineage>
</organism>
<evidence type="ECO:0000256" key="1">
    <source>
        <dbReference type="SAM" id="Phobius"/>
    </source>
</evidence>
<dbReference type="Proteomes" id="UP000029738">
    <property type="component" value="Unassembled WGS sequence"/>
</dbReference>
<keyword evidence="1" id="KW-1133">Transmembrane helix</keyword>
<feature type="transmembrane region" description="Helical" evidence="1">
    <location>
        <begin position="6"/>
        <end position="24"/>
    </location>
</feature>
<keyword evidence="1" id="KW-0812">Transmembrane</keyword>
<dbReference type="RefSeq" id="WP_038074366.1">
    <property type="nucleotide sequence ID" value="NZ_JHEG04000001.1"/>
</dbReference>
<dbReference type="AlphaFoldDB" id="A0A8S9TDH8"/>
<keyword evidence="3" id="KW-1185">Reference proteome</keyword>
<comment type="caution">
    <text evidence="2">The sequence shown here is derived from an EMBL/GenBank/DDBJ whole genome shotgun (WGS) entry which is preliminary data.</text>
</comment>
<sequence length="75" mass="9062">MNSNLNLIFLFLSCLSLICIGFWYRNYQSLIRFQHIKTLEQIWELTEEQQMPASTHFEQIEALEEIWQLPAKRES</sequence>
<reference evidence="2" key="1">
    <citation type="journal article" date="2015" name="Genome Announc.">
        <title>Draft Genome Sequence of Tolypothrix boutellei Strain VB521301.</title>
        <authorList>
            <person name="Chandrababunaidu M.M."/>
            <person name="Singh D."/>
            <person name="Sen D."/>
            <person name="Bhan S."/>
            <person name="Das S."/>
            <person name="Gupta A."/>
            <person name="Adhikary S.P."/>
            <person name="Tripathy S."/>
        </authorList>
    </citation>
    <scope>NUCLEOTIDE SEQUENCE</scope>
    <source>
        <strain evidence="2">VB521301</strain>
    </source>
</reference>
<proteinExistence type="predicted"/>
<gene>
    <name evidence="2" type="ORF">DA73_0400031730</name>
</gene>
<keyword evidence="1" id="KW-0472">Membrane</keyword>
<name>A0A8S9TDH8_9CYAN</name>
<accession>A0A8S9TDH8</accession>
<reference evidence="2" key="2">
    <citation type="submission" date="2019-11" db="EMBL/GenBank/DDBJ databases">
        <title>Improved Assembly of Tolypothrix boutellei genome.</title>
        <authorList>
            <person name="Sarangi A.N."/>
            <person name="Mukherjee M."/>
            <person name="Ghosh S."/>
            <person name="Singh D."/>
            <person name="Das A."/>
            <person name="Kant S."/>
            <person name="Prusty A."/>
            <person name="Tripathy S."/>
        </authorList>
    </citation>
    <scope>NUCLEOTIDE SEQUENCE</scope>
    <source>
        <strain evidence="2">VB521301</strain>
    </source>
</reference>